<keyword evidence="2 7" id="KW-0808">Transferase</keyword>
<sequence>MIQPHGNALVDRTVDAERSEQLRDGFEDLVTVTLDRNLLFDFQNLAQGVYSPLRGFMGRNDFLKVVNDVTLESGVPWPLPIVLDITTELANEIQPGDRIGLRRPDGQPVGVMDADSVYRYNEAETCHNLFGTTEEDHPGVRTVQDKNPFFVGGPIKAFADELPRNGGYDLTPKETRVLFKKRGWETIVGFQTRNAPHRAHEYLQKSALEHVDGLLIQPKIGEKKPGDYTNNAILNGYEALIEGYYPTDSVALSIFKSRMMYAGPREAVFDSIVRKNYGCTHFIIGRDHAGVGNYYGDFEAQRLFDGIGNVGIEPLYYHYAFYCTECDGIVSEKICPHDSECHIEPSGTELRKLLSDGERPSPELMRPEVADAVLSTDEVFTK</sequence>
<dbReference type="NCBIfam" id="NF003166">
    <property type="entry name" value="PRK04149.1"/>
    <property type="match status" value="1"/>
</dbReference>
<dbReference type="Pfam" id="PF14306">
    <property type="entry name" value="PUA_2"/>
    <property type="match status" value="1"/>
</dbReference>
<dbReference type="Pfam" id="PF01747">
    <property type="entry name" value="ATP-sulfurylase"/>
    <property type="match status" value="1"/>
</dbReference>
<dbReference type="SUPFAM" id="SSF88697">
    <property type="entry name" value="PUA domain-like"/>
    <property type="match status" value="1"/>
</dbReference>
<dbReference type="NCBIfam" id="TIGR00339">
    <property type="entry name" value="sopT"/>
    <property type="match status" value="1"/>
</dbReference>
<evidence type="ECO:0000256" key="6">
    <source>
        <dbReference type="ARBA" id="ARBA00037980"/>
    </source>
</evidence>
<dbReference type="InterPro" id="IPR014729">
    <property type="entry name" value="Rossmann-like_a/b/a_fold"/>
</dbReference>
<evidence type="ECO:0000256" key="1">
    <source>
        <dbReference type="ARBA" id="ARBA00005048"/>
    </source>
</evidence>
<keyword evidence="11" id="KW-1185">Reference proteome</keyword>
<dbReference type="EMBL" id="FNFC01000002">
    <property type="protein sequence ID" value="SDJ34581.1"/>
    <property type="molecule type" value="Genomic_DNA"/>
</dbReference>
<organism evidence="10 11">
    <name type="scientific">Halovenus aranensis</name>
    <dbReference type="NCBI Taxonomy" id="890420"/>
    <lineage>
        <taxon>Archaea</taxon>
        <taxon>Methanobacteriati</taxon>
        <taxon>Methanobacteriota</taxon>
        <taxon>Stenosarchaea group</taxon>
        <taxon>Halobacteria</taxon>
        <taxon>Halobacteriales</taxon>
        <taxon>Haloarculaceae</taxon>
        <taxon>Halovenus</taxon>
    </lineage>
</organism>
<dbReference type="Gene3D" id="3.10.400.10">
    <property type="entry name" value="Sulfate adenylyltransferase"/>
    <property type="match status" value="1"/>
</dbReference>
<dbReference type="GO" id="GO:0005524">
    <property type="term" value="F:ATP binding"/>
    <property type="evidence" value="ECO:0007669"/>
    <property type="project" value="UniProtKB-KW"/>
</dbReference>
<evidence type="ECO:0000256" key="3">
    <source>
        <dbReference type="ARBA" id="ARBA00022695"/>
    </source>
</evidence>
<evidence type="ECO:0000256" key="7">
    <source>
        <dbReference type="HAMAP-Rule" id="MF_00066"/>
    </source>
</evidence>
<proteinExistence type="inferred from homology"/>
<accession>A0A1G8SZA7</accession>
<dbReference type="PANTHER" id="PTHR43509">
    <property type="match status" value="1"/>
</dbReference>
<comment type="pathway">
    <text evidence="1 7">Sulfur metabolism; hydrogen sulfide biosynthesis; sulfite from sulfate: step 1/3.</text>
</comment>
<dbReference type="Gene3D" id="3.40.50.620">
    <property type="entry name" value="HUPs"/>
    <property type="match status" value="1"/>
</dbReference>
<reference evidence="10 11" key="1">
    <citation type="submission" date="2016-10" db="EMBL/GenBank/DDBJ databases">
        <authorList>
            <person name="de Groot N.N."/>
        </authorList>
    </citation>
    <scope>NUCLEOTIDE SEQUENCE [LARGE SCALE GENOMIC DNA]</scope>
    <source>
        <strain evidence="10 11">IBRC-M10015</strain>
    </source>
</reference>
<dbReference type="InterPro" id="IPR002650">
    <property type="entry name" value="Sulphate_adenylyltransferase"/>
</dbReference>
<keyword evidence="4 7" id="KW-0547">Nucleotide-binding</keyword>
<dbReference type="PANTHER" id="PTHR43509:SF1">
    <property type="entry name" value="SULFATE ADENYLYLTRANSFERASE"/>
    <property type="match status" value="1"/>
</dbReference>
<dbReference type="InterPro" id="IPR015947">
    <property type="entry name" value="PUA-like_sf"/>
</dbReference>
<feature type="domain" description="Sulphate adenylyltransferase catalytic" evidence="8">
    <location>
        <begin position="168"/>
        <end position="374"/>
    </location>
</feature>
<evidence type="ECO:0000256" key="2">
    <source>
        <dbReference type="ARBA" id="ARBA00022679"/>
    </source>
</evidence>
<dbReference type="GO" id="GO:0000103">
    <property type="term" value="P:sulfate assimilation"/>
    <property type="evidence" value="ECO:0007669"/>
    <property type="project" value="UniProtKB-UniRule"/>
</dbReference>
<dbReference type="InterPro" id="IPR020792">
    <property type="entry name" value="SO4_adenylyltransferase_pro"/>
</dbReference>
<dbReference type="RefSeq" id="WP_092699280.1">
    <property type="nucleotide sequence ID" value="NZ_FNFC01000002.1"/>
</dbReference>
<evidence type="ECO:0000256" key="4">
    <source>
        <dbReference type="ARBA" id="ARBA00022741"/>
    </source>
</evidence>
<evidence type="ECO:0000256" key="5">
    <source>
        <dbReference type="ARBA" id="ARBA00022840"/>
    </source>
</evidence>
<dbReference type="STRING" id="890420.SAMN05216226_102232"/>
<name>A0A1G8SZA7_9EURY</name>
<protein>
    <recommendedName>
        <fullName evidence="7">Sulfate adenylyltransferase</fullName>
        <ecNumber evidence="7">2.7.7.4</ecNumber>
    </recommendedName>
    <alternativeName>
        <fullName evidence="7">ATP-sulfurylase</fullName>
    </alternativeName>
    <alternativeName>
        <fullName evidence="7">Sulfate adenylate transferase</fullName>
        <shortName evidence="7">SAT</shortName>
    </alternativeName>
</protein>
<dbReference type="InterPro" id="IPR024951">
    <property type="entry name" value="Sulfurylase_cat_dom"/>
</dbReference>
<dbReference type="UniPathway" id="UPA00140">
    <property type="reaction ID" value="UER00204"/>
</dbReference>
<dbReference type="EC" id="2.7.7.4" evidence="7"/>
<dbReference type="Proteomes" id="UP000198856">
    <property type="component" value="Unassembled WGS sequence"/>
</dbReference>
<evidence type="ECO:0000259" key="9">
    <source>
        <dbReference type="Pfam" id="PF14306"/>
    </source>
</evidence>
<dbReference type="HAMAP" id="MF_00066">
    <property type="entry name" value="Sulf_adenylyltr"/>
    <property type="match status" value="1"/>
</dbReference>
<keyword evidence="3 7" id="KW-0548">Nucleotidyltransferase</keyword>
<evidence type="ECO:0000313" key="10">
    <source>
        <dbReference type="EMBL" id="SDJ34581.1"/>
    </source>
</evidence>
<dbReference type="SUPFAM" id="SSF52374">
    <property type="entry name" value="Nucleotidylyl transferase"/>
    <property type="match status" value="1"/>
</dbReference>
<dbReference type="OrthoDB" id="6358at2157"/>
<evidence type="ECO:0000259" key="8">
    <source>
        <dbReference type="Pfam" id="PF01747"/>
    </source>
</evidence>
<keyword evidence="5 7" id="KW-0067">ATP-binding</keyword>
<dbReference type="AlphaFoldDB" id="A0A1G8SZA7"/>
<evidence type="ECO:0000313" key="11">
    <source>
        <dbReference type="Proteomes" id="UP000198856"/>
    </source>
</evidence>
<dbReference type="CDD" id="cd00517">
    <property type="entry name" value="ATPS"/>
    <property type="match status" value="1"/>
</dbReference>
<dbReference type="InterPro" id="IPR025980">
    <property type="entry name" value="ATP-Sase_PUA-like_dom"/>
</dbReference>
<comment type="catalytic activity">
    <reaction evidence="7">
        <text>sulfate + ATP + H(+) = adenosine 5'-phosphosulfate + diphosphate</text>
        <dbReference type="Rhea" id="RHEA:18133"/>
        <dbReference type="ChEBI" id="CHEBI:15378"/>
        <dbReference type="ChEBI" id="CHEBI:16189"/>
        <dbReference type="ChEBI" id="CHEBI:30616"/>
        <dbReference type="ChEBI" id="CHEBI:33019"/>
        <dbReference type="ChEBI" id="CHEBI:58243"/>
        <dbReference type="EC" id="2.7.7.4"/>
    </reaction>
</comment>
<feature type="domain" description="ATP-sulfurylase PUA-like" evidence="9">
    <location>
        <begin position="2"/>
        <end position="158"/>
    </location>
</feature>
<comment type="similarity">
    <text evidence="6 7">Belongs to the sulfate adenylyltransferase family.</text>
</comment>
<dbReference type="GO" id="GO:0070814">
    <property type="term" value="P:hydrogen sulfide biosynthetic process"/>
    <property type="evidence" value="ECO:0007669"/>
    <property type="project" value="UniProtKB-UniRule"/>
</dbReference>
<dbReference type="GO" id="GO:0004781">
    <property type="term" value="F:sulfate adenylyltransferase (ATP) activity"/>
    <property type="evidence" value="ECO:0007669"/>
    <property type="project" value="UniProtKB-UniRule"/>
</dbReference>
<gene>
    <name evidence="7" type="primary">sat</name>
    <name evidence="10" type="ORF">SAMN05216226_102232</name>
</gene>